<feature type="chain" id="PRO_5020833742" evidence="1">
    <location>
        <begin position="20"/>
        <end position="166"/>
    </location>
</feature>
<keyword evidence="1" id="KW-0732">Signal</keyword>
<comment type="caution">
    <text evidence="2">The sequence shown here is derived from an EMBL/GenBank/DDBJ whole genome shotgun (WGS) entry which is preliminary data.</text>
</comment>
<dbReference type="SUPFAM" id="SSF53254">
    <property type="entry name" value="Phosphoglycerate mutase-like"/>
    <property type="match status" value="1"/>
</dbReference>
<reference evidence="2 3" key="1">
    <citation type="submission" date="2019-03" db="EMBL/GenBank/DDBJ databases">
        <title>Genomic Encyclopedia of Type Strains, Phase IV (KMG-IV): sequencing the most valuable type-strain genomes for metagenomic binning, comparative biology and taxonomic classification.</title>
        <authorList>
            <person name="Goeker M."/>
        </authorList>
    </citation>
    <scope>NUCLEOTIDE SEQUENCE [LARGE SCALE GENOMIC DNA]</scope>
    <source>
        <strain evidence="2 3">DSM 14836</strain>
    </source>
</reference>
<dbReference type="OrthoDB" id="3296006at2"/>
<evidence type="ECO:0000256" key="1">
    <source>
        <dbReference type="SAM" id="SignalP"/>
    </source>
</evidence>
<sequence>MKKIALLVLLTFGLQRVSAQTKTTTYYLVRHTDKVVTDKKDRDPDLTKKGYARAENWAKVLSDVKFDFVYSTNYKRTIETAKPTAKANNLEIKLYDPRKMFDEEFQKNTKGKTVLVVGHSNTTPFFANKILGENKYSEIDESNYTNLYIVTVTKDAKTGILLHVEF</sequence>
<feature type="signal peptide" evidence="1">
    <location>
        <begin position="1"/>
        <end position="19"/>
    </location>
</feature>
<evidence type="ECO:0000313" key="2">
    <source>
        <dbReference type="EMBL" id="TCP21686.1"/>
    </source>
</evidence>
<organism evidence="2 3">
    <name type="scientific">Tenacibaculum skagerrakense</name>
    <dbReference type="NCBI Taxonomy" id="186571"/>
    <lineage>
        <taxon>Bacteria</taxon>
        <taxon>Pseudomonadati</taxon>
        <taxon>Bacteroidota</taxon>
        <taxon>Flavobacteriia</taxon>
        <taxon>Flavobacteriales</taxon>
        <taxon>Flavobacteriaceae</taxon>
        <taxon>Tenacibaculum</taxon>
    </lineage>
</organism>
<dbReference type="AlphaFoldDB" id="A0A4V2SL18"/>
<dbReference type="InterPro" id="IPR013078">
    <property type="entry name" value="His_Pase_superF_clade-1"/>
</dbReference>
<dbReference type="EMBL" id="SLXM01000017">
    <property type="protein sequence ID" value="TCP21686.1"/>
    <property type="molecule type" value="Genomic_DNA"/>
</dbReference>
<name>A0A4V2SL18_9FLAO</name>
<dbReference type="CDD" id="cd07040">
    <property type="entry name" value="HP"/>
    <property type="match status" value="1"/>
</dbReference>
<accession>A0A4V2SL18</accession>
<dbReference type="Proteomes" id="UP000294564">
    <property type="component" value="Unassembled WGS sequence"/>
</dbReference>
<dbReference type="InterPro" id="IPR029033">
    <property type="entry name" value="His_PPase_superfam"/>
</dbReference>
<dbReference type="RefSeq" id="WP_132796026.1">
    <property type="nucleotide sequence ID" value="NZ_SLXM01000017.1"/>
</dbReference>
<proteinExistence type="predicted"/>
<keyword evidence="3" id="KW-1185">Reference proteome</keyword>
<protein>
    <submittedName>
        <fullName evidence="2">Histidine phosphatase superfamily protein (Branch 1)</fullName>
    </submittedName>
</protein>
<evidence type="ECO:0000313" key="3">
    <source>
        <dbReference type="Proteomes" id="UP000294564"/>
    </source>
</evidence>
<dbReference type="Gene3D" id="3.40.50.1240">
    <property type="entry name" value="Phosphoglycerate mutase-like"/>
    <property type="match status" value="1"/>
</dbReference>
<dbReference type="Pfam" id="PF00300">
    <property type="entry name" value="His_Phos_1"/>
    <property type="match status" value="1"/>
</dbReference>
<gene>
    <name evidence="2" type="ORF">EV195_11710</name>
</gene>